<dbReference type="EMBL" id="JACSDY010000001">
    <property type="protein sequence ID" value="KAF7437682.1"/>
    <property type="molecule type" value="Genomic_DNA"/>
</dbReference>
<feature type="repeat" description="ANK" evidence="1">
    <location>
        <begin position="84"/>
        <end position="116"/>
    </location>
</feature>
<proteinExistence type="predicted"/>
<dbReference type="PROSITE" id="PS50088">
    <property type="entry name" value="ANK_REPEAT"/>
    <property type="match status" value="1"/>
</dbReference>
<dbReference type="Proteomes" id="UP000600918">
    <property type="component" value="Unassembled WGS sequence"/>
</dbReference>
<dbReference type="InterPro" id="IPR002110">
    <property type="entry name" value="Ankyrin_rpt"/>
</dbReference>
<dbReference type="SMART" id="SM00248">
    <property type="entry name" value="ANK"/>
    <property type="match status" value="3"/>
</dbReference>
<dbReference type="GO" id="GO:0000724">
    <property type="term" value="P:double-strand break repair via homologous recombination"/>
    <property type="evidence" value="ECO:0007669"/>
    <property type="project" value="TreeGrafter"/>
</dbReference>
<dbReference type="InterPro" id="IPR003887">
    <property type="entry name" value="LEM_dom"/>
</dbReference>
<organism evidence="3 4">
    <name type="scientific">Vespula pensylvanica</name>
    <name type="common">Western yellow jacket</name>
    <name type="synonym">Wasp</name>
    <dbReference type="NCBI Taxonomy" id="30213"/>
    <lineage>
        <taxon>Eukaryota</taxon>
        <taxon>Metazoa</taxon>
        <taxon>Ecdysozoa</taxon>
        <taxon>Arthropoda</taxon>
        <taxon>Hexapoda</taxon>
        <taxon>Insecta</taxon>
        <taxon>Pterygota</taxon>
        <taxon>Neoptera</taxon>
        <taxon>Endopterygota</taxon>
        <taxon>Hymenoptera</taxon>
        <taxon>Apocrita</taxon>
        <taxon>Aculeata</taxon>
        <taxon>Vespoidea</taxon>
        <taxon>Vespidae</taxon>
        <taxon>Vespinae</taxon>
        <taxon>Vespula</taxon>
    </lineage>
</organism>
<dbReference type="CDD" id="cd12934">
    <property type="entry name" value="LEM"/>
    <property type="match status" value="1"/>
</dbReference>
<dbReference type="InterPro" id="IPR034998">
    <property type="entry name" value="ANKLE1"/>
</dbReference>
<dbReference type="Pfam" id="PF03020">
    <property type="entry name" value="LEM"/>
    <property type="match status" value="1"/>
</dbReference>
<dbReference type="InterPro" id="IPR036770">
    <property type="entry name" value="Ankyrin_rpt-contain_sf"/>
</dbReference>
<dbReference type="SUPFAM" id="SSF48403">
    <property type="entry name" value="Ankyrin repeat"/>
    <property type="match status" value="1"/>
</dbReference>
<dbReference type="GO" id="GO:0000712">
    <property type="term" value="P:resolution of meiotic recombination intermediates"/>
    <property type="evidence" value="ECO:0007669"/>
    <property type="project" value="TreeGrafter"/>
</dbReference>
<reference evidence="3" key="1">
    <citation type="journal article" date="2020" name="G3 (Bethesda)">
        <title>High-Quality Assemblies for Three Invasive Social Wasps from the &lt;i&gt;Vespula&lt;/i&gt; Genus.</title>
        <authorList>
            <person name="Harrop T.W.R."/>
            <person name="Guhlin J."/>
            <person name="McLaughlin G.M."/>
            <person name="Permina E."/>
            <person name="Stockwell P."/>
            <person name="Gilligan J."/>
            <person name="Le Lec M.F."/>
            <person name="Gruber M.A.M."/>
            <person name="Quinn O."/>
            <person name="Lovegrove M."/>
            <person name="Duncan E.J."/>
            <person name="Remnant E.J."/>
            <person name="Van Eeckhoven J."/>
            <person name="Graham B."/>
            <person name="Knapp R.A."/>
            <person name="Langford K.W."/>
            <person name="Kronenberg Z."/>
            <person name="Press M.O."/>
            <person name="Eacker S.M."/>
            <person name="Wilson-Rankin E.E."/>
            <person name="Purcell J."/>
            <person name="Lester P.J."/>
            <person name="Dearden P.K."/>
        </authorList>
    </citation>
    <scope>NUCLEOTIDE SEQUENCE</scope>
    <source>
        <strain evidence="3">Volc-1</strain>
    </source>
</reference>
<evidence type="ECO:0000313" key="3">
    <source>
        <dbReference type="EMBL" id="KAF7437682.1"/>
    </source>
</evidence>
<evidence type="ECO:0000259" key="2">
    <source>
        <dbReference type="PROSITE" id="PS50954"/>
    </source>
</evidence>
<dbReference type="AlphaFoldDB" id="A0A834PDK2"/>
<accession>A0A834PDK2</accession>
<dbReference type="CDD" id="cd10454">
    <property type="entry name" value="GIY-YIG_COG3680_Meta"/>
    <property type="match status" value="1"/>
</dbReference>
<dbReference type="PROSITE" id="PS50297">
    <property type="entry name" value="ANK_REP_REGION"/>
    <property type="match status" value="1"/>
</dbReference>
<dbReference type="Gene3D" id="1.25.40.20">
    <property type="entry name" value="Ankyrin repeat-containing domain"/>
    <property type="match status" value="1"/>
</dbReference>
<keyword evidence="1" id="KW-0040">ANK repeat</keyword>
<dbReference type="Gene3D" id="1.10.720.40">
    <property type="match status" value="1"/>
</dbReference>
<gene>
    <name evidence="3" type="ORF">H0235_000073</name>
</gene>
<dbReference type="Pfam" id="PF12796">
    <property type="entry name" value="Ank_2"/>
    <property type="match status" value="1"/>
</dbReference>
<dbReference type="PANTHER" id="PTHR46427:SF1">
    <property type="entry name" value="ANKYRIN REPEAT AND LEM DOMAIN-CONTAINING PROTEIN 1"/>
    <property type="match status" value="1"/>
</dbReference>
<evidence type="ECO:0000313" key="4">
    <source>
        <dbReference type="Proteomes" id="UP000600918"/>
    </source>
</evidence>
<comment type="caution">
    <text evidence="3">The sequence shown here is derived from an EMBL/GenBank/DDBJ whole genome shotgun (WGS) entry which is preliminary data.</text>
</comment>
<sequence length="962" mass="110395">MLTTPKNKGDLFLASSLCDGLEDTNIKQVTTLILNKEADPNVLIPTHGITPFHLVIGNDSEIFAEEVTKLFLRHGGNPNVKSGDGLTPVHVAAAWGRIRILELLLSNGGDPLQLDDEGQSPFHYAFDGKYYKVITLLGKYCGYNIGEDEKPKYKISLDKIVLNDGNTIAEYIIPKDTSLNVNYNDSSKMILKYSNDHISSGIGDSYMTSTISSFVSKQDLKKDELDFKFEKLRINENVKKEKFLISEIINSLSTSLTSDATINETFLDHVKHEKQSMPTRSSPKSCILPLLSSSQKISSKLNSIKPKKKYVTSKFEQKDLLPDDFNEPLIESPKSKSTRKCKTDFHKLPFVSSNILDNSIISTSPNFYTPINTRKRQNTVKTSNVESYSASNNPKNKYMKSTFTPYSKKHYKSPISCEYNEQKKEMIQSTPRRKQKHIQTSCTDMKKYYYPYRRNGVIEKNSTSEYSDKTFNLISSDTSILSLSPDDSYFPKQKNNEKYMDKRLAVKLHEGKYDENINILSYDDTSVVLNDSEDLTISLNTSQSLINLESTNIINNNNQHVNNNDPYEICNHIQSSVTFTKLKKMKTYHCVSKIEKYMTTTEDTKKQVLSNNTEINDLQNRKLDEYNVSEQNISISGSSISYISVQEEYKYEDPEKGVILLERRKCITPASIQEDNKENEFSFSKNKTNFSRLSSNFPPELLLIDDHILRQKLTELGDMPGPITTTTRHLYLKRLVNIQNKQMCTTLSSLKNVSNVNQMKPWLAFGDWINDLNLYGTIENNVFKEFISPDPSRRWREGTSKTSFNYLLLDPRITEDLPHRVSQLTESEIWTTFLSSIFYIGKGKRSRPYSHLYDAFNIWVSKEKNVLNKKIKHILDIWNDGYGVICLHVFQNTIPVEAYTREAVMIDALGIEHLSNCKNGEYYGIIATWNSRDKCRFGRYLLHKALQILLHEGERQLFPEHL</sequence>
<dbReference type="GO" id="GO:0005737">
    <property type="term" value="C:cytoplasm"/>
    <property type="evidence" value="ECO:0007669"/>
    <property type="project" value="TreeGrafter"/>
</dbReference>
<dbReference type="GO" id="GO:0004520">
    <property type="term" value="F:DNA endonuclease activity"/>
    <property type="evidence" value="ECO:0007669"/>
    <property type="project" value="TreeGrafter"/>
</dbReference>
<protein>
    <recommendedName>
        <fullName evidence="2">LEM domain-containing protein</fullName>
    </recommendedName>
</protein>
<evidence type="ECO:0000256" key="1">
    <source>
        <dbReference type="PROSITE-ProRule" id="PRU00023"/>
    </source>
</evidence>
<dbReference type="OrthoDB" id="1601181at2759"/>
<feature type="domain" description="LEM" evidence="2">
    <location>
        <begin position="698"/>
        <end position="742"/>
    </location>
</feature>
<dbReference type="PROSITE" id="PS50954">
    <property type="entry name" value="LEM"/>
    <property type="match status" value="1"/>
</dbReference>
<keyword evidence="4" id="KW-1185">Reference proteome</keyword>
<dbReference type="SUPFAM" id="SSF63451">
    <property type="entry name" value="LEM domain"/>
    <property type="match status" value="1"/>
</dbReference>
<dbReference type="Pfam" id="PF22945">
    <property type="entry name" value="LEM-3_GIY-YIG"/>
    <property type="match status" value="1"/>
</dbReference>
<name>A0A834PDK2_VESPE</name>
<dbReference type="PANTHER" id="PTHR46427">
    <property type="entry name" value="ANKYRIN REPEAT AND LEM DOMAIN-CONTAINING PROTEIN 1"/>
    <property type="match status" value="1"/>
</dbReference>
<dbReference type="GO" id="GO:0005654">
    <property type="term" value="C:nucleoplasm"/>
    <property type="evidence" value="ECO:0007669"/>
    <property type="project" value="TreeGrafter"/>
</dbReference>
<dbReference type="InterPro" id="IPR011015">
    <property type="entry name" value="LEM/LEM-like_dom_sf"/>
</dbReference>